<evidence type="ECO:0000313" key="6">
    <source>
        <dbReference type="EMBL" id="EEN68255.1"/>
    </source>
</evidence>
<dbReference type="PROSITE" id="PS51843">
    <property type="entry name" value="NR_LBD"/>
    <property type="match status" value="1"/>
</dbReference>
<evidence type="ECO:0000259" key="5">
    <source>
        <dbReference type="PROSITE" id="PS51843"/>
    </source>
</evidence>
<protein>
    <recommendedName>
        <fullName evidence="5">NR LBD domain-containing protein</fullName>
    </recommendedName>
</protein>
<keyword evidence="1" id="KW-0805">Transcription regulation</keyword>
<dbReference type="InterPro" id="IPR050274">
    <property type="entry name" value="Nuclear_hormone_rcpt_NR2"/>
</dbReference>
<dbReference type="InterPro" id="IPR000536">
    <property type="entry name" value="Nucl_hrmn_rcpt_lig-bd"/>
</dbReference>
<keyword evidence="4" id="KW-0539">Nucleus</keyword>
<dbReference type="Pfam" id="PF00104">
    <property type="entry name" value="Hormone_recep"/>
    <property type="match status" value="1"/>
</dbReference>
<dbReference type="InParanoid" id="C3XUQ6"/>
<keyword evidence="2" id="KW-0804">Transcription</keyword>
<accession>C3XUQ6</accession>
<dbReference type="SUPFAM" id="SSF48508">
    <property type="entry name" value="Nuclear receptor ligand-binding domain"/>
    <property type="match status" value="2"/>
</dbReference>
<evidence type="ECO:0000256" key="3">
    <source>
        <dbReference type="ARBA" id="ARBA00023170"/>
    </source>
</evidence>
<dbReference type="eggNOG" id="KOG3575">
    <property type="taxonomic scope" value="Eukaryota"/>
</dbReference>
<evidence type="ECO:0000256" key="4">
    <source>
        <dbReference type="ARBA" id="ARBA00023242"/>
    </source>
</evidence>
<feature type="domain" description="NR LBD" evidence="5">
    <location>
        <begin position="1"/>
        <end position="138"/>
    </location>
</feature>
<sequence length="167" mass="18310">MLQETLHKFHQLQVDAVEYACLKGIVLFKTDVQSLRDHGAVAVLQDQTQRGSSATASRCTNLANISASANYCSFCPAYESGHHIEMHKAGQPFRFGKLLLLLSSLRKVQRSSLESVFFTKAMTGGVSMDQLVLDMYKSLQTDVVLSDSYRCYTGPSTSSGAALHGVR</sequence>
<dbReference type="AlphaFoldDB" id="C3XUQ6"/>
<evidence type="ECO:0000256" key="2">
    <source>
        <dbReference type="ARBA" id="ARBA00023163"/>
    </source>
</evidence>
<name>C3XUQ6_BRAFL</name>
<dbReference type="STRING" id="7739.C3XUQ6"/>
<dbReference type="InterPro" id="IPR035500">
    <property type="entry name" value="NHR-like_dom_sf"/>
</dbReference>
<dbReference type="EMBL" id="GG666466">
    <property type="protein sequence ID" value="EEN68255.1"/>
    <property type="molecule type" value="Genomic_DNA"/>
</dbReference>
<dbReference type="PANTHER" id="PTHR24083">
    <property type="entry name" value="NUCLEAR HORMONE RECEPTOR"/>
    <property type="match status" value="1"/>
</dbReference>
<dbReference type="Gene3D" id="1.10.565.10">
    <property type="entry name" value="Retinoid X Receptor"/>
    <property type="match status" value="1"/>
</dbReference>
<proteinExistence type="predicted"/>
<keyword evidence="3" id="KW-0675">Receptor</keyword>
<evidence type="ECO:0000256" key="1">
    <source>
        <dbReference type="ARBA" id="ARBA00023015"/>
    </source>
</evidence>
<organism>
    <name type="scientific">Branchiostoma floridae</name>
    <name type="common">Florida lancelet</name>
    <name type="synonym">Amphioxus</name>
    <dbReference type="NCBI Taxonomy" id="7739"/>
    <lineage>
        <taxon>Eukaryota</taxon>
        <taxon>Metazoa</taxon>
        <taxon>Chordata</taxon>
        <taxon>Cephalochordata</taxon>
        <taxon>Leptocardii</taxon>
        <taxon>Amphioxiformes</taxon>
        <taxon>Branchiostomatidae</taxon>
        <taxon>Branchiostoma</taxon>
    </lineage>
</organism>
<gene>
    <name evidence="6" type="ORF">BRAFLDRAFT_100080</name>
</gene>
<reference evidence="6" key="1">
    <citation type="journal article" date="2008" name="Nature">
        <title>The amphioxus genome and the evolution of the chordate karyotype.</title>
        <authorList>
            <consortium name="US DOE Joint Genome Institute (JGI-PGF)"/>
            <person name="Putnam N.H."/>
            <person name="Butts T."/>
            <person name="Ferrier D.E.K."/>
            <person name="Furlong R.F."/>
            <person name="Hellsten U."/>
            <person name="Kawashima T."/>
            <person name="Robinson-Rechavi M."/>
            <person name="Shoguchi E."/>
            <person name="Terry A."/>
            <person name="Yu J.-K."/>
            <person name="Benito-Gutierrez E.L."/>
            <person name="Dubchak I."/>
            <person name="Garcia-Fernandez J."/>
            <person name="Gibson-Brown J.J."/>
            <person name="Grigoriev I.V."/>
            <person name="Horton A.C."/>
            <person name="de Jong P.J."/>
            <person name="Jurka J."/>
            <person name="Kapitonov V.V."/>
            <person name="Kohara Y."/>
            <person name="Kuroki Y."/>
            <person name="Lindquist E."/>
            <person name="Lucas S."/>
            <person name="Osoegawa K."/>
            <person name="Pennacchio L.A."/>
            <person name="Salamov A.A."/>
            <person name="Satou Y."/>
            <person name="Sauka-Spengler T."/>
            <person name="Schmutz J."/>
            <person name="Shin-I T."/>
            <person name="Toyoda A."/>
            <person name="Bronner-Fraser M."/>
            <person name="Fujiyama A."/>
            <person name="Holland L.Z."/>
            <person name="Holland P.W.H."/>
            <person name="Satoh N."/>
            <person name="Rokhsar D.S."/>
        </authorList>
    </citation>
    <scope>NUCLEOTIDE SEQUENCE [LARGE SCALE GENOMIC DNA]</scope>
    <source>
        <strain evidence="6">S238N-H82</strain>
        <tissue evidence="6">Testes</tissue>
    </source>
</reference>